<sequence length="154" mass="16244">MSVRSGRVVKTVRTLTRPAPEASCAFTTYSCSLIYVCALLFINLHKLSTPNSLSKVYVKASCGHIKGGTDMSALALNTGTGSGRTSLNGSDMRCHSWSIMGSLLSIESSSQSLSPLSSLASSPGGYSKSWSQKAQCHPWLGGESCAHNKPISLL</sequence>
<dbReference type="AlphaFoldDB" id="A0A5B7DEU9"/>
<evidence type="ECO:0000313" key="1">
    <source>
        <dbReference type="EMBL" id="MPC19793.1"/>
    </source>
</evidence>
<accession>A0A5B7DEU9</accession>
<name>A0A5B7DEU9_PORTR</name>
<keyword evidence="2" id="KW-1185">Reference proteome</keyword>
<protein>
    <submittedName>
        <fullName evidence="1">Uncharacterized protein</fullName>
    </submittedName>
</protein>
<proteinExistence type="predicted"/>
<organism evidence="1 2">
    <name type="scientific">Portunus trituberculatus</name>
    <name type="common">Swimming crab</name>
    <name type="synonym">Neptunus trituberculatus</name>
    <dbReference type="NCBI Taxonomy" id="210409"/>
    <lineage>
        <taxon>Eukaryota</taxon>
        <taxon>Metazoa</taxon>
        <taxon>Ecdysozoa</taxon>
        <taxon>Arthropoda</taxon>
        <taxon>Crustacea</taxon>
        <taxon>Multicrustacea</taxon>
        <taxon>Malacostraca</taxon>
        <taxon>Eumalacostraca</taxon>
        <taxon>Eucarida</taxon>
        <taxon>Decapoda</taxon>
        <taxon>Pleocyemata</taxon>
        <taxon>Brachyura</taxon>
        <taxon>Eubrachyura</taxon>
        <taxon>Portunoidea</taxon>
        <taxon>Portunidae</taxon>
        <taxon>Portuninae</taxon>
        <taxon>Portunus</taxon>
    </lineage>
</organism>
<reference evidence="1 2" key="1">
    <citation type="submission" date="2019-05" db="EMBL/GenBank/DDBJ databases">
        <title>Another draft genome of Portunus trituberculatus and its Hox gene families provides insights of decapod evolution.</title>
        <authorList>
            <person name="Jeong J.-H."/>
            <person name="Song I."/>
            <person name="Kim S."/>
            <person name="Choi T."/>
            <person name="Kim D."/>
            <person name="Ryu S."/>
            <person name="Kim W."/>
        </authorList>
    </citation>
    <scope>NUCLEOTIDE SEQUENCE [LARGE SCALE GENOMIC DNA]</scope>
    <source>
        <tissue evidence="1">Muscle</tissue>
    </source>
</reference>
<gene>
    <name evidence="1" type="ORF">E2C01_012718</name>
</gene>
<comment type="caution">
    <text evidence="1">The sequence shown here is derived from an EMBL/GenBank/DDBJ whole genome shotgun (WGS) entry which is preliminary data.</text>
</comment>
<evidence type="ECO:0000313" key="2">
    <source>
        <dbReference type="Proteomes" id="UP000324222"/>
    </source>
</evidence>
<dbReference type="Proteomes" id="UP000324222">
    <property type="component" value="Unassembled WGS sequence"/>
</dbReference>
<dbReference type="EMBL" id="VSRR010000804">
    <property type="protein sequence ID" value="MPC19793.1"/>
    <property type="molecule type" value="Genomic_DNA"/>
</dbReference>